<dbReference type="SUPFAM" id="SSF51905">
    <property type="entry name" value="FAD/NAD(P)-binding domain"/>
    <property type="match status" value="1"/>
</dbReference>
<evidence type="ECO:0000256" key="4">
    <source>
        <dbReference type="ARBA" id="ARBA00023002"/>
    </source>
</evidence>
<dbReference type="PANTHER" id="PTHR43735:SF3">
    <property type="entry name" value="FERROPTOSIS SUPPRESSOR PROTEIN 1"/>
    <property type="match status" value="1"/>
</dbReference>
<gene>
    <name evidence="6" type="ORF">HA039_33130</name>
</gene>
<dbReference type="InterPro" id="IPR036188">
    <property type="entry name" value="FAD/NAD-bd_sf"/>
</dbReference>
<dbReference type="InterPro" id="IPR023753">
    <property type="entry name" value="FAD/NAD-binding_dom"/>
</dbReference>
<comment type="similarity">
    <text evidence="1">Belongs to the FAD-dependent oxidoreductase family.</text>
</comment>
<evidence type="ECO:0000313" key="7">
    <source>
        <dbReference type="Proteomes" id="UP000501179"/>
    </source>
</evidence>
<reference evidence="6 7" key="1">
    <citation type="submission" date="2020-03" db="EMBL/GenBank/DDBJ databases">
        <title>A novel species.</title>
        <authorList>
            <person name="Gao J."/>
        </authorList>
    </citation>
    <scope>NUCLEOTIDE SEQUENCE [LARGE SCALE GENOMIC DNA]</scope>
    <source>
        <strain evidence="6 7">QMT-12</strain>
    </source>
</reference>
<dbReference type="PRINTS" id="PR00469">
    <property type="entry name" value="PNDRDTASEII"/>
</dbReference>
<proteinExistence type="inferred from homology"/>
<dbReference type="GO" id="GO:0050660">
    <property type="term" value="F:flavin adenine dinucleotide binding"/>
    <property type="evidence" value="ECO:0007669"/>
    <property type="project" value="TreeGrafter"/>
</dbReference>
<dbReference type="AlphaFoldDB" id="A0A6G9H7J5"/>
<evidence type="ECO:0000256" key="2">
    <source>
        <dbReference type="ARBA" id="ARBA00022630"/>
    </source>
</evidence>
<keyword evidence="3" id="KW-0274">FAD</keyword>
<name>A0A6G9H7J5_9ACTN</name>
<dbReference type="EMBL" id="CP050177">
    <property type="protein sequence ID" value="QIQ06515.1"/>
    <property type="molecule type" value="Genomic_DNA"/>
</dbReference>
<sequence length="382" mass="40765">MTTSARRVVVVGGGYAGIKLARGLDETAQVTLIDLKEAFFHRIASLRASTDPTWTHAPFIPYNHLLDHGQVLLDKVVGIRTAEREVVLATGDVLAYDVLVIATGADYQEPARFTGTTVEDAARAFRSHQQRAVRARSALVIGGGPSGVELSAELRRANPGATVTLAHSGPHLLADHHSARPGRRAQAWLEAHDVRVQLNTLVSSAGGGPSRLQDQAGNSVGADLVFWTTGTTPNTLWLRLCGLGGWLTPSGHVKVDDHLRVVGQRDVFAIGDVNDVAEAKVTPSALAQGDAAVHNIQEYFARGSKHGGEARPYRPAPVRIHSVPFGPEAGLTVLPFHGRDAAVLGSRVTVTVKSKSLMLPHVRGLLKSPHHGDLPHEESVHS</sequence>
<protein>
    <submittedName>
        <fullName evidence="6">FAD-dependent oxidoreductase</fullName>
    </submittedName>
</protein>
<dbReference type="PRINTS" id="PR00368">
    <property type="entry name" value="FADPNR"/>
</dbReference>
<dbReference type="PANTHER" id="PTHR43735">
    <property type="entry name" value="APOPTOSIS-INDUCING FACTOR 1"/>
    <property type="match status" value="1"/>
</dbReference>
<evidence type="ECO:0000259" key="5">
    <source>
        <dbReference type="Pfam" id="PF07992"/>
    </source>
</evidence>
<organism evidence="6 7">
    <name type="scientific">Streptomyces liangshanensis</name>
    <dbReference type="NCBI Taxonomy" id="2717324"/>
    <lineage>
        <taxon>Bacteria</taxon>
        <taxon>Bacillati</taxon>
        <taxon>Actinomycetota</taxon>
        <taxon>Actinomycetes</taxon>
        <taxon>Kitasatosporales</taxon>
        <taxon>Streptomycetaceae</taxon>
        <taxon>Streptomyces</taxon>
    </lineage>
</organism>
<dbReference type="GO" id="GO:0004174">
    <property type="term" value="F:electron-transferring-flavoprotein dehydrogenase activity"/>
    <property type="evidence" value="ECO:0007669"/>
    <property type="project" value="TreeGrafter"/>
</dbReference>
<evidence type="ECO:0000313" key="6">
    <source>
        <dbReference type="EMBL" id="QIQ06515.1"/>
    </source>
</evidence>
<dbReference type="KEGG" id="slia:HA039_33130"/>
<keyword evidence="7" id="KW-1185">Reference proteome</keyword>
<dbReference type="Pfam" id="PF07992">
    <property type="entry name" value="Pyr_redox_2"/>
    <property type="match status" value="1"/>
</dbReference>
<evidence type="ECO:0000256" key="1">
    <source>
        <dbReference type="ARBA" id="ARBA00006442"/>
    </source>
</evidence>
<dbReference type="Proteomes" id="UP000501179">
    <property type="component" value="Chromosome"/>
</dbReference>
<dbReference type="Gene3D" id="3.50.50.100">
    <property type="match status" value="1"/>
</dbReference>
<dbReference type="RefSeq" id="WP_167035697.1">
    <property type="nucleotide sequence ID" value="NZ_CP050177.1"/>
</dbReference>
<keyword evidence="2" id="KW-0285">Flavoprotein</keyword>
<feature type="domain" description="FAD/NAD(P)-binding" evidence="5">
    <location>
        <begin position="7"/>
        <end position="288"/>
    </location>
</feature>
<dbReference type="GO" id="GO:0005737">
    <property type="term" value="C:cytoplasm"/>
    <property type="evidence" value="ECO:0007669"/>
    <property type="project" value="TreeGrafter"/>
</dbReference>
<evidence type="ECO:0000256" key="3">
    <source>
        <dbReference type="ARBA" id="ARBA00022827"/>
    </source>
</evidence>
<accession>A0A6G9H7J5</accession>
<keyword evidence="4" id="KW-0560">Oxidoreductase</keyword>